<evidence type="ECO:0000313" key="5">
    <source>
        <dbReference type="EMBL" id="UJS24804.1"/>
    </source>
</evidence>
<dbReference type="InterPro" id="IPR006500">
    <property type="entry name" value="Helicase_put_C_phage/plasmid"/>
</dbReference>
<keyword evidence="2" id="KW-0378">Hydrolase</keyword>
<dbReference type="EMBL" id="CP091244">
    <property type="protein sequence ID" value="UJS24804.1"/>
    <property type="molecule type" value="Genomic_DNA"/>
</dbReference>
<dbReference type="NCBIfam" id="TIGR01613">
    <property type="entry name" value="primase_Cterm"/>
    <property type="match status" value="1"/>
</dbReference>
<dbReference type="InterPro" id="IPR014015">
    <property type="entry name" value="Helicase_SF3_DNA-vir"/>
</dbReference>
<evidence type="ECO:0000313" key="6">
    <source>
        <dbReference type="Proteomes" id="UP001054801"/>
    </source>
</evidence>
<dbReference type="InterPro" id="IPR014818">
    <property type="entry name" value="Phage/plasmid_primase_P4_C"/>
</dbReference>
<dbReference type="PANTHER" id="PTHR35372:SF2">
    <property type="entry name" value="SF3 HELICASE DOMAIN-CONTAINING PROTEIN"/>
    <property type="match status" value="1"/>
</dbReference>
<evidence type="ECO:0000256" key="2">
    <source>
        <dbReference type="ARBA" id="ARBA00022801"/>
    </source>
</evidence>
<sequence length="520" mass="58565">MFKSFADHEAETIPNTDIDGELPQNKLASAIAEKLLKRIRWDDSTQQWFSKSGNIWKPSREIATQKLIKRELDKAKSETGYAFNLVSSIEKFMRIDLQVEQWETSRHLLPMANGVLNLRTKALEQYGERLFDWQLPYSFDPLATCPTVKRYLVTATGGDRSVIRFLLAWMYAVLTGRSDLQKYLELTGSGGTGKSTFLDLCSMLVGDENRVITDLKQLEKSQFETANLKGKRLAQITDSGRHGGEVAVLKAITGGDPLRYEKKGIQAAEPFVFSGLVMIASNESIQSSDYTSGIARRKVPVQFEHRATEKQKRRYRKQGGIIKVMQGQMSGLVNWLLSLDESEVVELINNPDGEMMRQKIEAELKVNPLLAWLNQNVVKCTAGQEEDYIGDKKARPTECLYPNYVDWCERQGREPLSTTRFGGLVIDNCKTYGIDAAHKSGARLKTKAHIQAQGAIFKNLRLRLPEFDINKPPLILSSCDDLEVVCDDYVMTTPRSSDGCDDCDELKTSTVFGHKKAVNL</sequence>
<dbReference type="InterPro" id="IPR027417">
    <property type="entry name" value="P-loop_NTPase"/>
</dbReference>
<feature type="domain" description="SF3 helicase" evidence="4">
    <location>
        <begin position="158"/>
        <end position="316"/>
    </location>
</feature>
<dbReference type="SUPFAM" id="SSF52540">
    <property type="entry name" value="P-loop containing nucleoside triphosphate hydrolases"/>
    <property type="match status" value="1"/>
</dbReference>
<proteinExistence type="predicted"/>
<gene>
    <name evidence="5" type="ORF">L2Y54_01845</name>
</gene>
<evidence type="ECO:0000259" key="4">
    <source>
        <dbReference type="PROSITE" id="PS51206"/>
    </source>
</evidence>
<dbReference type="InterPro" id="IPR051620">
    <property type="entry name" value="ORF904-like_C"/>
</dbReference>
<reference evidence="5" key="1">
    <citation type="journal article" date="2022" name="Microorganisms">
        <title>Two New Species of Filamentous Sulfur Bacteria of the Genus Thiothrix, Thiothrix winogradskyi sp. nov. and 'Candidatus Thiothrix sulfatifontis' sp. nov.</title>
        <authorList>
            <person name="Ravin N.V."/>
            <person name="Rossetti S."/>
            <person name="Beletsky A.V."/>
            <person name="Kadnikov V.V."/>
            <person name="Rudenko T.S."/>
            <person name="Smolyakov D.D."/>
            <person name="Moskvitina M.I."/>
            <person name="Gureeva M.V."/>
            <person name="Mardanov A.V."/>
            <person name="Grabovich M.Y."/>
        </authorList>
    </citation>
    <scope>NUCLEOTIDE SEQUENCE</scope>
    <source>
        <strain evidence="5">CT3</strain>
    </source>
</reference>
<keyword evidence="6" id="KW-1185">Reference proteome</keyword>
<dbReference type="Proteomes" id="UP001054801">
    <property type="component" value="Chromosome"/>
</dbReference>
<accession>A0ABY3T203</accession>
<dbReference type="Pfam" id="PF19263">
    <property type="entry name" value="DUF5906"/>
    <property type="match status" value="1"/>
</dbReference>
<dbReference type="InterPro" id="IPR045455">
    <property type="entry name" value="NrS-1_pol-like_helicase"/>
</dbReference>
<protein>
    <submittedName>
        <fullName evidence="5">Phage/plasmid primase, P4 family</fullName>
    </submittedName>
</protein>
<dbReference type="PANTHER" id="PTHR35372">
    <property type="entry name" value="ATP BINDING PROTEIN-RELATED"/>
    <property type="match status" value="1"/>
</dbReference>
<keyword evidence="1" id="KW-0547">Nucleotide-binding</keyword>
<evidence type="ECO:0000256" key="1">
    <source>
        <dbReference type="ARBA" id="ARBA00022741"/>
    </source>
</evidence>
<dbReference type="RefSeq" id="WP_236499508.1">
    <property type="nucleotide sequence ID" value="NZ_CP091244.1"/>
</dbReference>
<dbReference type="SMART" id="SM00885">
    <property type="entry name" value="D5_N"/>
    <property type="match status" value="1"/>
</dbReference>
<name>A0ABY3T203_9GAMM</name>
<dbReference type="PROSITE" id="PS51206">
    <property type="entry name" value="SF3_HELICASE_1"/>
    <property type="match status" value="1"/>
</dbReference>
<dbReference type="Pfam" id="PF08706">
    <property type="entry name" value="D5_N"/>
    <property type="match status" value="1"/>
</dbReference>
<keyword evidence="3" id="KW-0067">ATP-binding</keyword>
<evidence type="ECO:0000256" key="3">
    <source>
        <dbReference type="ARBA" id="ARBA00022840"/>
    </source>
</evidence>
<dbReference type="Gene3D" id="3.40.50.300">
    <property type="entry name" value="P-loop containing nucleotide triphosphate hydrolases"/>
    <property type="match status" value="1"/>
</dbReference>
<organism evidence="5 6">
    <name type="scientific">Thiothrix winogradskyi</name>
    <dbReference type="NCBI Taxonomy" id="96472"/>
    <lineage>
        <taxon>Bacteria</taxon>
        <taxon>Pseudomonadati</taxon>
        <taxon>Pseudomonadota</taxon>
        <taxon>Gammaproteobacteria</taxon>
        <taxon>Thiotrichales</taxon>
        <taxon>Thiotrichaceae</taxon>
        <taxon>Thiothrix</taxon>
    </lineage>
</organism>